<gene>
    <name evidence="2" type="ORF">QE152_g28535</name>
</gene>
<dbReference type="EMBL" id="JASPKY010000359">
    <property type="protein sequence ID" value="KAK9704021.1"/>
    <property type="molecule type" value="Genomic_DNA"/>
</dbReference>
<evidence type="ECO:0000313" key="3">
    <source>
        <dbReference type="Proteomes" id="UP001458880"/>
    </source>
</evidence>
<protein>
    <submittedName>
        <fullName evidence="2">Uncharacterized protein</fullName>
    </submittedName>
</protein>
<dbReference type="Proteomes" id="UP001458880">
    <property type="component" value="Unassembled WGS sequence"/>
</dbReference>
<evidence type="ECO:0000256" key="1">
    <source>
        <dbReference type="SAM" id="Phobius"/>
    </source>
</evidence>
<keyword evidence="1" id="KW-0812">Transmembrane</keyword>
<comment type="caution">
    <text evidence="2">The sequence shown here is derived from an EMBL/GenBank/DDBJ whole genome shotgun (WGS) entry which is preliminary data.</text>
</comment>
<organism evidence="2 3">
    <name type="scientific">Popillia japonica</name>
    <name type="common">Japanese beetle</name>
    <dbReference type="NCBI Taxonomy" id="7064"/>
    <lineage>
        <taxon>Eukaryota</taxon>
        <taxon>Metazoa</taxon>
        <taxon>Ecdysozoa</taxon>
        <taxon>Arthropoda</taxon>
        <taxon>Hexapoda</taxon>
        <taxon>Insecta</taxon>
        <taxon>Pterygota</taxon>
        <taxon>Neoptera</taxon>
        <taxon>Endopterygota</taxon>
        <taxon>Coleoptera</taxon>
        <taxon>Polyphaga</taxon>
        <taxon>Scarabaeiformia</taxon>
        <taxon>Scarabaeidae</taxon>
        <taxon>Rutelinae</taxon>
        <taxon>Popillia</taxon>
    </lineage>
</organism>
<keyword evidence="1" id="KW-1133">Transmembrane helix</keyword>
<dbReference type="AlphaFoldDB" id="A0AAW1JJK5"/>
<sequence>MGMTTRVRARLRTLHKMYRFDPQVREEKIAETVCLLSVLFLLPYCSKGHTPLLLSLGGWCLATYTCLVLPVLISANYKYPAKWLKKLINNIPGFMKKVSGPIWKVWLKIYSPIDRCEKLFMKMTNLSNMANQV</sequence>
<feature type="transmembrane region" description="Helical" evidence="1">
    <location>
        <begin position="57"/>
        <end position="77"/>
    </location>
</feature>
<evidence type="ECO:0000313" key="2">
    <source>
        <dbReference type="EMBL" id="KAK9704021.1"/>
    </source>
</evidence>
<name>A0AAW1JJK5_POPJA</name>
<proteinExistence type="predicted"/>
<reference evidence="2 3" key="1">
    <citation type="journal article" date="2024" name="BMC Genomics">
        <title>De novo assembly and annotation of Popillia japonica's genome with initial clues to its potential as an invasive pest.</title>
        <authorList>
            <person name="Cucini C."/>
            <person name="Boschi S."/>
            <person name="Funari R."/>
            <person name="Cardaioli E."/>
            <person name="Iannotti N."/>
            <person name="Marturano G."/>
            <person name="Paoli F."/>
            <person name="Bruttini M."/>
            <person name="Carapelli A."/>
            <person name="Frati F."/>
            <person name="Nardi F."/>
        </authorList>
    </citation>
    <scope>NUCLEOTIDE SEQUENCE [LARGE SCALE GENOMIC DNA]</scope>
    <source>
        <strain evidence="2">DMR45628</strain>
    </source>
</reference>
<keyword evidence="1" id="KW-0472">Membrane</keyword>
<accession>A0AAW1JJK5</accession>
<keyword evidence="3" id="KW-1185">Reference proteome</keyword>